<dbReference type="Proteomes" id="UP000472839">
    <property type="component" value="Unassembled WGS sequence"/>
</dbReference>
<dbReference type="RefSeq" id="WP_152190463.1">
    <property type="nucleotide sequence ID" value="NZ_WFKI01000005.1"/>
</dbReference>
<keyword evidence="1" id="KW-0812">Transmembrane</keyword>
<keyword evidence="1" id="KW-1133">Transmembrane helix</keyword>
<feature type="transmembrane region" description="Helical" evidence="1">
    <location>
        <begin position="12"/>
        <end position="45"/>
    </location>
</feature>
<gene>
    <name evidence="2" type="ORF">GBG18_09290</name>
    <name evidence="3" type="ORF">GBG19_02190</name>
</gene>
<dbReference type="Proteomes" id="UP000461010">
    <property type="component" value="Unassembled WGS sequence"/>
</dbReference>
<proteinExistence type="predicted"/>
<evidence type="ECO:0000313" key="2">
    <source>
        <dbReference type="EMBL" id="KAB7890265.1"/>
    </source>
</evidence>
<feature type="transmembrane region" description="Helical" evidence="1">
    <location>
        <begin position="51"/>
        <end position="69"/>
    </location>
</feature>
<organism evidence="3 5">
    <name type="scientific">Poseidonibacter ostreae</name>
    <dbReference type="NCBI Taxonomy" id="2654171"/>
    <lineage>
        <taxon>Bacteria</taxon>
        <taxon>Pseudomonadati</taxon>
        <taxon>Campylobacterota</taxon>
        <taxon>Epsilonproteobacteria</taxon>
        <taxon>Campylobacterales</taxon>
        <taxon>Arcobacteraceae</taxon>
        <taxon>Poseidonibacter</taxon>
    </lineage>
</organism>
<reference evidence="4 5" key="1">
    <citation type="submission" date="2019-10" db="EMBL/GenBank/DDBJ databases">
        <title>Poseidonibacter ostreae sp. nov., isolated from the gut of the Ostrea denselamellosa.</title>
        <authorList>
            <person name="Choi A."/>
        </authorList>
    </citation>
    <scope>NUCLEOTIDE SEQUENCE [LARGE SCALE GENOMIC DNA]</scope>
    <source>
        <strain evidence="3 5">SJOD-M-33</strain>
        <strain evidence="2 4">SJOD-M-5</strain>
    </source>
</reference>
<protein>
    <submittedName>
        <fullName evidence="3">Nodulation efficiency protein D</fullName>
    </submittedName>
</protein>
<name>A0A6L4WWE2_9BACT</name>
<dbReference type="EMBL" id="WFKK01000003">
    <property type="protein sequence ID" value="KAB7890845.1"/>
    <property type="molecule type" value="Genomic_DNA"/>
</dbReference>
<evidence type="ECO:0000313" key="3">
    <source>
        <dbReference type="EMBL" id="KAB7890845.1"/>
    </source>
</evidence>
<evidence type="ECO:0000313" key="5">
    <source>
        <dbReference type="Proteomes" id="UP000472839"/>
    </source>
</evidence>
<keyword evidence="1" id="KW-0472">Membrane</keyword>
<dbReference type="EMBL" id="WFKJ01000026">
    <property type="protein sequence ID" value="KAB7890265.1"/>
    <property type="molecule type" value="Genomic_DNA"/>
</dbReference>
<accession>A0A6L4WWE2</accession>
<dbReference type="AlphaFoldDB" id="A0A6L4WWE2"/>
<evidence type="ECO:0000313" key="4">
    <source>
        <dbReference type="Proteomes" id="UP000461010"/>
    </source>
</evidence>
<sequence length="142" mass="16243">MFSVIDPYILLGIGVVLIAFEAIITSFILIWFGIGFVLTALISYFYPFDDGLWQLAIVSFISILLLVILRKKTFKKFLSSSEKITDDFLNEKGIGQIKNEKVFYKGTYWEIDGEIDESIFSEGEKVVVTKTFKNFATIEKKN</sequence>
<keyword evidence="4" id="KW-1185">Reference proteome</keyword>
<evidence type="ECO:0000256" key="1">
    <source>
        <dbReference type="SAM" id="Phobius"/>
    </source>
</evidence>
<comment type="caution">
    <text evidence="3">The sequence shown here is derived from an EMBL/GenBank/DDBJ whole genome shotgun (WGS) entry which is preliminary data.</text>
</comment>